<evidence type="ECO:0000256" key="5">
    <source>
        <dbReference type="SAM" id="MobiDB-lite"/>
    </source>
</evidence>
<comment type="caution">
    <text evidence="8">The sequence shown here is derived from an EMBL/GenBank/DDBJ whole genome shotgun (WGS) entry which is preliminary data.</text>
</comment>
<name>A0AAD4SNA1_9MAGN</name>
<gene>
    <name evidence="8" type="ORF">MKW98_003890</name>
</gene>
<protein>
    <recommendedName>
        <fullName evidence="10">LOV domain-containing protein</fullName>
    </recommendedName>
</protein>
<dbReference type="InterPro" id="IPR000014">
    <property type="entry name" value="PAS"/>
</dbReference>
<evidence type="ECO:0008006" key="10">
    <source>
        <dbReference type="Google" id="ProtNLM"/>
    </source>
</evidence>
<evidence type="ECO:0000313" key="8">
    <source>
        <dbReference type="EMBL" id="KAI3913411.1"/>
    </source>
</evidence>
<dbReference type="Pfam" id="PF00989">
    <property type="entry name" value="PAS"/>
    <property type="match status" value="1"/>
</dbReference>
<evidence type="ECO:0000259" key="7">
    <source>
        <dbReference type="PROSITE" id="PS50112"/>
    </source>
</evidence>
<dbReference type="PROSITE" id="PS50112">
    <property type="entry name" value="PAS"/>
    <property type="match status" value="1"/>
</dbReference>
<keyword evidence="3" id="KW-0157">Chromophore</keyword>
<evidence type="ECO:0000256" key="3">
    <source>
        <dbReference type="ARBA" id="ARBA00022991"/>
    </source>
</evidence>
<dbReference type="Gene3D" id="3.30.450.20">
    <property type="entry name" value="PAS domain"/>
    <property type="match status" value="1"/>
</dbReference>
<dbReference type="SMART" id="SM00091">
    <property type="entry name" value="PAS"/>
    <property type="match status" value="1"/>
</dbReference>
<dbReference type="PROSITE" id="PS50011">
    <property type="entry name" value="PROTEIN_KINASE_DOM"/>
    <property type="match status" value="1"/>
</dbReference>
<feature type="domain" description="Protein kinase" evidence="6">
    <location>
        <begin position="485"/>
        <end position="706"/>
    </location>
</feature>
<dbReference type="GO" id="GO:0006355">
    <property type="term" value="P:regulation of DNA-templated transcription"/>
    <property type="evidence" value="ECO:0007669"/>
    <property type="project" value="InterPro"/>
</dbReference>
<dbReference type="SUPFAM" id="SSF56112">
    <property type="entry name" value="Protein kinase-like (PK-like)"/>
    <property type="match status" value="1"/>
</dbReference>
<dbReference type="GO" id="GO:0009881">
    <property type="term" value="F:photoreceptor activity"/>
    <property type="evidence" value="ECO:0007669"/>
    <property type="project" value="UniProtKB-KW"/>
</dbReference>
<dbReference type="SUPFAM" id="SSF55785">
    <property type="entry name" value="PYP-like sensor domain (PAS domain)"/>
    <property type="match status" value="1"/>
</dbReference>
<dbReference type="InterPro" id="IPR008271">
    <property type="entry name" value="Ser/Thr_kinase_AS"/>
</dbReference>
<keyword evidence="1" id="KW-0600">Photoreceptor protein</keyword>
<dbReference type="PANTHER" id="PTHR44329">
    <property type="entry name" value="SERINE/THREONINE-PROTEIN KINASE TNNI3K-RELATED"/>
    <property type="match status" value="1"/>
</dbReference>
<keyword evidence="9" id="KW-1185">Reference proteome</keyword>
<dbReference type="NCBIfam" id="TIGR00229">
    <property type="entry name" value="sensory_box"/>
    <property type="match status" value="1"/>
</dbReference>
<dbReference type="Gene3D" id="3.30.200.20">
    <property type="entry name" value="Phosphorylase Kinase, domain 1"/>
    <property type="match status" value="1"/>
</dbReference>
<dbReference type="Pfam" id="PF07714">
    <property type="entry name" value="PK_Tyr_Ser-Thr"/>
    <property type="match status" value="1"/>
</dbReference>
<dbReference type="FunFam" id="3.30.200.20:FF:000329">
    <property type="entry name" value="PAS domain-containing protein tyrosine kinase"/>
    <property type="match status" value="1"/>
</dbReference>
<dbReference type="CDD" id="cd13999">
    <property type="entry name" value="STKc_MAP3K-like"/>
    <property type="match status" value="1"/>
</dbReference>
<keyword evidence="2" id="KW-0716">Sensory transduction</keyword>
<reference evidence="8" key="1">
    <citation type="submission" date="2022-04" db="EMBL/GenBank/DDBJ databases">
        <title>A functionally conserved STORR gene fusion in Papaver species that diverged 16.8 million years ago.</title>
        <authorList>
            <person name="Catania T."/>
        </authorList>
    </citation>
    <scope>NUCLEOTIDE SEQUENCE</scope>
    <source>
        <strain evidence="8">S-188037</strain>
    </source>
</reference>
<feature type="region of interest" description="Disordered" evidence="5">
    <location>
        <begin position="448"/>
        <end position="469"/>
    </location>
</feature>
<dbReference type="GO" id="GO:0004674">
    <property type="term" value="F:protein serine/threonine kinase activity"/>
    <property type="evidence" value="ECO:0007669"/>
    <property type="project" value="TreeGrafter"/>
</dbReference>
<dbReference type="InterPro" id="IPR001245">
    <property type="entry name" value="Ser-Thr/Tyr_kinase_cat_dom"/>
</dbReference>
<organism evidence="8 9">
    <name type="scientific">Papaver atlanticum</name>
    <dbReference type="NCBI Taxonomy" id="357466"/>
    <lineage>
        <taxon>Eukaryota</taxon>
        <taxon>Viridiplantae</taxon>
        <taxon>Streptophyta</taxon>
        <taxon>Embryophyta</taxon>
        <taxon>Tracheophyta</taxon>
        <taxon>Spermatophyta</taxon>
        <taxon>Magnoliopsida</taxon>
        <taxon>Ranunculales</taxon>
        <taxon>Papaveraceae</taxon>
        <taxon>Papaveroideae</taxon>
        <taxon>Papaver</taxon>
    </lineage>
</organism>
<dbReference type="InterPro" id="IPR000719">
    <property type="entry name" value="Prot_kinase_dom"/>
</dbReference>
<dbReference type="PROSITE" id="PS00108">
    <property type="entry name" value="PROTEIN_KINASE_ST"/>
    <property type="match status" value="1"/>
</dbReference>
<sequence length="706" mass="79001">MGGNPSAEQQQLLKKIQEFEAEQLYLKEEIYKLTISSSYIPSKSGFIKRSNCARNDSVAGDSDEGSSCNSDNWKTGSASFGFSPPLQSQSKTRRARAEFSYPNKGIETSVLSFTDKQFLNILQSMGQSIHIFDTTGCIIYWNHMAELLFGHSASEALGQNVCELLVHSRDADEGNEIVERITAGEDWTGQFPVRNKVGEAFCIIVTSTALYDDDGSLVGIICISGDADPFRDVFIPSSGKISPKGCSSTRLLRSSSSTVKPGVNTQQSLQDMVASKISNMASRVSSKVRLKMKSNENTLGKEIQSEDSHYFDHREDPISSRANTPRQGILPSSFGVPIKDTLEKRSLEQPCRDSGRDDGDGVIGMYKKITSKAEAWISKKGISWPRMGSEQDVLVARTTHDVIPFVNHDGKIYFDRQKNSDFNERLGFQVVGNNQLECEAPGSWPPSVVKRTSSVSTSGNKRSSGIRKGDRETCSLDYDILWEDLTIGEKIGQGSCGSVYRGLWCGSDVALKLFSKHGYSDDLLHSYRQEVLLMKRLRHPNVLLFMGAVASPQHLCIVTEFLPRGSLYQLLQRSSQKLDWRRRVLMALDIARGMNYLHLCNPPIVHRDLKSSNLVVDKNWTVKVADFGLSKFKHQTFLSTLTGRGTPQWMAPEVLRNDRSDEKSDIYSYGVVLWEIATQKIPWDNYNSMQKNRNSSRARVILQLQR</sequence>
<feature type="domain" description="PAS" evidence="7">
    <location>
        <begin position="114"/>
        <end position="185"/>
    </location>
</feature>
<evidence type="ECO:0000256" key="2">
    <source>
        <dbReference type="ARBA" id="ARBA00022606"/>
    </source>
</evidence>
<dbReference type="PANTHER" id="PTHR44329:SF47">
    <property type="entry name" value="SERINE_THREONINE-PROTEIN KINASE ROCO5-RELATED"/>
    <property type="match status" value="1"/>
</dbReference>
<keyword evidence="4" id="KW-0675">Receptor</keyword>
<dbReference type="InterPro" id="IPR011009">
    <property type="entry name" value="Kinase-like_dom_sf"/>
</dbReference>
<feature type="non-terminal residue" evidence="8">
    <location>
        <position position="1"/>
    </location>
</feature>
<dbReference type="InterPro" id="IPR051681">
    <property type="entry name" value="Ser/Thr_Kinases-Pseudokinases"/>
</dbReference>
<evidence type="ECO:0000256" key="4">
    <source>
        <dbReference type="ARBA" id="ARBA00023170"/>
    </source>
</evidence>
<dbReference type="CDD" id="cd00130">
    <property type="entry name" value="PAS"/>
    <property type="match status" value="1"/>
</dbReference>
<evidence type="ECO:0000259" key="6">
    <source>
        <dbReference type="PROSITE" id="PS50011"/>
    </source>
</evidence>
<dbReference type="EMBL" id="JAJJMB010009474">
    <property type="protein sequence ID" value="KAI3913411.1"/>
    <property type="molecule type" value="Genomic_DNA"/>
</dbReference>
<dbReference type="InterPro" id="IPR035965">
    <property type="entry name" value="PAS-like_dom_sf"/>
</dbReference>
<evidence type="ECO:0000256" key="1">
    <source>
        <dbReference type="ARBA" id="ARBA00022543"/>
    </source>
</evidence>
<dbReference type="SMART" id="SM00220">
    <property type="entry name" value="S_TKc"/>
    <property type="match status" value="1"/>
</dbReference>
<dbReference type="AlphaFoldDB" id="A0AAD4SNA1"/>
<dbReference type="InterPro" id="IPR013767">
    <property type="entry name" value="PAS_fold"/>
</dbReference>
<evidence type="ECO:0000313" key="9">
    <source>
        <dbReference type="Proteomes" id="UP001202328"/>
    </source>
</evidence>
<proteinExistence type="predicted"/>
<dbReference type="GO" id="GO:0005524">
    <property type="term" value="F:ATP binding"/>
    <property type="evidence" value="ECO:0007669"/>
    <property type="project" value="InterPro"/>
</dbReference>
<dbReference type="Proteomes" id="UP001202328">
    <property type="component" value="Unassembled WGS sequence"/>
</dbReference>
<accession>A0AAD4SNA1</accession>
<dbReference type="Gene3D" id="1.10.510.10">
    <property type="entry name" value="Transferase(Phosphotransferase) domain 1"/>
    <property type="match status" value="1"/>
</dbReference>
<feature type="compositionally biased region" description="Low complexity" evidence="5">
    <location>
        <begin position="448"/>
        <end position="458"/>
    </location>
</feature>